<dbReference type="AlphaFoldDB" id="A0AA39Z6D2"/>
<dbReference type="GO" id="GO:0022857">
    <property type="term" value="F:transmembrane transporter activity"/>
    <property type="evidence" value="ECO:0007669"/>
    <property type="project" value="InterPro"/>
</dbReference>
<keyword evidence="2 6" id="KW-0812">Transmembrane</keyword>
<dbReference type="Proteomes" id="UP001175001">
    <property type="component" value="Unassembled WGS sequence"/>
</dbReference>
<dbReference type="InterPro" id="IPR051788">
    <property type="entry name" value="MFS_Transporter"/>
</dbReference>
<organism evidence="7 8">
    <name type="scientific">Lasiodiplodia hormozganensis</name>
    <dbReference type="NCBI Taxonomy" id="869390"/>
    <lineage>
        <taxon>Eukaryota</taxon>
        <taxon>Fungi</taxon>
        <taxon>Dikarya</taxon>
        <taxon>Ascomycota</taxon>
        <taxon>Pezizomycotina</taxon>
        <taxon>Dothideomycetes</taxon>
        <taxon>Dothideomycetes incertae sedis</taxon>
        <taxon>Botryosphaeriales</taxon>
        <taxon>Botryosphaeriaceae</taxon>
        <taxon>Lasiodiplodia</taxon>
    </lineage>
</organism>
<dbReference type="EMBL" id="JAUJDW010000001">
    <property type="protein sequence ID" value="KAK0665019.1"/>
    <property type="molecule type" value="Genomic_DNA"/>
</dbReference>
<gene>
    <name evidence="7" type="ORF">DIS24_g449</name>
</gene>
<evidence type="ECO:0000313" key="7">
    <source>
        <dbReference type="EMBL" id="KAK0665019.1"/>
    </source>
</evidence>
<dbReference type="PANTHER" id="PTHR23514:SF6">
    <property type="entry name" value="MAJOR FACILITATOR SUPERFAMILY (MFS) PROFILE DOMAIN-CONTAINING PROTEIN"/>
    <property type="match status" value="1"/>
</dbReference>
<evidence type="ECO:0000313" key="8">
    <source>
        <dbReference type="Proteomes" id="UP001175001"/>
    </source>
</evidence>
<sequence length="581" mass="61372">MAHALGNLFDIEDPKRITTPPRSRKKSISIRTPPSDQELDDLIFGDRLSAPQTHPSTPKSGSEHATSSRPPSSHAGAQTPVTPSELEGAIANNNNNSSSNTTPPPTADGGPAHPAIQTFWNPPMNKWRVLCACLVYFGNGLSDSAPGALIPYMETFYSIGYAVVSLIFVANAAGFVSAAFCTDGLLLARLGRARTLVVSELIMLAGYVVLVCTPPAFAGVVAAFFLLGFGCAINLALNNVFCSTLANSTLLLGLTHGSYGVGGTVGPIVATALAGSGVLWSRFYFLTMGVRVVCVVFNAWAFWNYEKENSGDDDGVVIAGAAAAVATEANLLTELEQTASRRAIAEARAEGEEDVRQQQYQQQTTSKPTKRELLKQALRNRVTVGGALFIFMYQGAEVAIAGWVISFLIDYRGGDPAQVGYVTAGFFGGITLGRFALTPLCQHRRSLIGGERRAVVIFTLGALALDLLVWLVPNLLSNAVFVALCGLLLGPVYPCAQTVFARQLLLAQDGRHLMTTAVGFISGAGSSGGALVPFVTGALAQVRGSGTWVLHPVCVVAFVGMVVCWWGMMPGGGGRKVKGRE</sequence>
<protein>
    <recommendedName>
        <fullName evidence="9">Bypass of stop codon protein 6</fullName>
    </recommendedName>
</protein>
<reference evidence="7" key="1">
    <citation type="submission" date="2023-06" db="EMBL/GenBank/DDBJ databases">
        <title>Multi-omics analyses reveal the molecular pathogenesis toolkit of Lasiodiplodia hormozganensis, a cross-kingdom pathogen.</title>
        <authorList>
            <person name="Felix C."/>
            <person name="Meneses R."/>
            <person name="Goncalves M.F.M."/>
            <person name="Tilleman L."/>
            <person name="Duarte A.S."/>
            <person name="Jorrin-Novo J.V."/>
            <person name="Van De Peer Y."/>
            <person name="Deforce D."/>
            <person name="Van Nieuwerburgh F."/>
            <person name="Esteves A.C."/>
            <person name="Alves A."/>
        </authorList>
    </citation>
    <scope>NUCLEOTIDE SEQUENCE</scope>
    <source>
        <strain evidence="7">CBS 339.90</strain>
    </source>
</reference>
<feature type="transmembrane region" description="Helical" evidence="6">
    <location>
        <begin position="282"/>
        <end position="303"/>
    </location>
</feature>
<dbReference type="FunFam" id="1.20.1250.20:FF:000308">
    <property type="entry name" value="MFS efflux transporter"/>
    <property type="match status" value="1"/>
</dbReference>
<feature type="region of interest" description="Disordered" evidence="5">
    <location>
        <begin position="1"/>
        <end position="115"/>
    </location>
</feature>
<accession>A0AA39Z6D2</accession>
<name>A0AA39Z6D2_9PEZI</name>
<feature type="compositionally biased region" description="Polar residues" evidence="5">
    <location>
        <begin position="50"/>
        <end position="82"/>
    </location>
</feature>
<keyword evidence="3 6" id="KW-1133">Transmembrane helix</keyword>
<dbReference type="InterPro" id="IPR011701">
    <property type="entry name" value="MFS"/>
</dbReference>
<proteinExistence type="predicted"/>
<feature type="region of interest" description="Disordered" evidence="5">
    <location>
        <begin position="346"/>
        <end position="368"/>
    </location>
</feature>
<dbReference type="Gene3D" id="1.20.1250.20">
    <property type="entry name" value="MFS general substrate transporter like domains"/>
    <property type="match status" value="2"/>
</dbReference>
<feature type="transmembrane region" description="Helical" evidence="6">
    <location>
        <begin position="513"/>
        <end position="536"/>
    </location>
</feature>
<dbReference type="SUPFAM" id="SSF103473">
    <property type="entry name" value="MFS general substrate transporter"/>
    <property type="match status" value="1"/>
</dbReference>
<evidence type="ECO:0008006" key="9">
    <source>
        <dbReference type="Google" id="ProtNLM"/>
    </source>
</evidence>
<feature type="transmembrane region" description="Helical" evidence="6">
    <location>
        <begin position="453"/>
        <end position="473"/>
    </location>
</feature>
<feature type="transmembrane region" description="Helical" evidence="6">
    <location>
        <begin position="216"/>
        <end position="237"/>
    </location>
</feature>
<keyword evidence="4 6" id="KW-0472">Membrane</keyword>
<feature type="transmembrane region" description="Helical" evidence="6">
    <location>
        <begin position="421"/>
        <end position="441"/>
    </location>
</feature>
<dbReference type="PANTHER" id="PTHR23514">
    <property type="entry name" value="BYPASS OF STOP CODON PROTEIN 6"/>
    <property type="match status" value="1"/>
</dbReference>
<evidence type="ECO:0000256" key="3">
    <source>
        <dbReference type="ARBA" id="ARBA00022989"/>
    </source>
</evidence>
<comment type="caution">
    <text evidence="7">The sequence shown here is derived from an EMBL/GenBank/DDBJ whole genome shotgun (WGS) entry which is preliminary data.</text>
</comment>
<evidence type="ECO:0000256" key="5">
    <source>
        <dbReference type="SAM" id="MobiDB-lite"/>
    </source>
</evidence>
<dbReference type="InterPro" id="IPR036259">
    <property type="entry name" value="MFS_trans_sf"/>
</dbReference>
<feature type="transmembrane region" description="Helical" evidence="6">
    <location>
        <begin position="249"/>
        <end position="270"/>
    </location>
</feature>
<feature type="transmembrane region" description="Helical" evidence="6">
    <location>
        <begin position="384"/>
        <end position="409"/>
    </location>
</feature>
<feature type="transmembrane region" description="Helical" evidence="6">
    <location>
        <begin position="548"/>
        <end position="568"/>
    </location>
</feature>
<evidence type="ECO:0000256" key="6">
    <source>
        <dbReference type="SAM" id="Phobius"/>
    </source>
</evidence>
<dbReference type="GO" id="GO:0016020">
    <property type="term" value="C:membrane"/>
    <property type="evidence" value="ECO:0007669"/>
    <property type="project" value="UniProtKB-SubCell"/>
</dbReference>
<evidence type="ECO:0000256" key="4">
    <source>
        <dbReference type="ARBA" id="ARBA00023136"/>
    </source>
</evidence>
<feature type="compositionally biased region" description="Basic and acidic residues" evidence="5">
    <location>
        <begin position="346"/>
        <end position="356"/>
    </location>
</feature>
<comment type="subcellular location">
    <subcellularLocation>
        <location evidence="1">Membrane</location>
        <topology evidence="1">Multi-pass membrane protein</topology>
    </subcellularLocation>
</comment>
<feature type="transmembrane region" description="Helical" evidence="6">
    <location>
        <begin position="193"/>
        <end position="210"/>
    </location>
</feature>
<dbReference type="FunFam" id="1.20.1250.20:FF:000286">
    <property type="entry name" value="MFS efflux transporter"/>
    <property type="match status" value="1"/>
</dbReference>
<feature type="transmembrane region" description="Helical" evidence="6">
    <location>
        <begin position="159"/>
        <end position="181"/>
    </location>
</feature>
<evidence type="ECO:0000256" key="1">
    <source>
        <dbReference type="ARBA" id="ARBA00004141"/>
    </source>
</evidence>
<evidence type="ECO:0000256" key="2">
    <source>
        <dbReference type="ARBA" id="ARBA00022692"/>
    </source>
</evidence>
<feature type="transmembrane region" description="Helical" evidence="6">
    <location>
        <begin position="479"/>
        <end position="501"/>
    </location>
</feature>
<feature type="compositionally biased region" description="Low complexity" evidence="5">
    <location>
        <begin position="92"/>
        <end position="115"/>
    </location>
</feature>
<keyword evidence="8" id="KW-1185">Reference proteome</keyword>
<dbReference type="Pfam" id="PF07690">
    <property type="entry name" value="MFS_1"/>
    <property type="match status" value="1"/>
</dbReference>